<sequence length="148" mass="16457">MGNCCRRESSAAVWDGDDWESIAEREKRHGSQDEDEDDDDDDDDFLINMQDRQRLVGGSRIDFSSSSSSNIYNSSSSSSSWGSSSTGGEVKIKITKKELEEIMARVDRQGLSLEQVLAGLINNTDSKFEKLDRTGSWKPALQTIPEAN</sequence>
<feature type="region of interest" description="Disordered" evidence="1">
    <location>
        <begin position="1"/>
        <end position="88"/>
    </location>
</feature>
<protein>
    <submittedName>
        <fullName evidence="2">Uncharacterized protein</fullName>
    </submittedName>
</protein>
<proteinExistence type="predicted"/>
<feature type="compositionally biased region" description="Acidic residues" evidence="1">
    <location>
        <begin position="33"/>
        <end position="45"/>
    </location>
</feature>
<dbReference type="OrthoDB" id="610799at2759"/>
<dbReference type="AlphaFoldDB" id="A0A9Q0J3Y9"/>
<dbReference type="PANTHER" id="PTHR33647">
    <property type="entry name" value="OS01G0793900 PROTEIN"/>
    <property type="match status" value="1"/>
</dbReference>
<accession>A0A9Q0J3Y9</accession>
<gene>
    <name evidence="2" type="ORF">Tsubulata_025150</name>
</gene>
<reference evidence="2" key="1">
    <citation type="submission" date="2022-02" db="EMBL/GenBank/DDBJ databases">
        <authorList>
            <person name="Henning P.M."/>
            <person name="McCubbin A.G."/>
            <person name="Shore J.S."/>
        </authorList>
    </citation>
    <scope>NUCLEOTIDE SEQUENCE</scope>
    <source>
        <strain evidence="2">F60SS</strain>
        <tissue evidence="2">Leaves</tissue>
    </source>
</reference>
<evidence type="ECO:0000256" key="1">
    <source>
        <dbReference type="SAM" id="MobiDB-lite"/>
    </source>
</evidence>
<dbReference type="EMBL" id="JAKUCV010006094">
    <property type="protein sequence ID" value="KAJ4828736.1"/>
    <property type="molecule type" value="Genomic_DNA"/>
</dbReference>
<evidence type="ECO:0000313" key="3">
    <source>
        <dbReference type="Proteomes" id="UP001141552"/>
    </source>
</evidence>
<feature type="compositionally biased region" description="Basic and acidic residues" evidence="1">
    <location>
        <begin position="22"/>
        <end position="32"/>
    </location>
</feature>
<feature type="compositionally biased region" description="Low complexity" evidence="1">
    <location>
        <begin position="64"/>
        <end position="84"/>
    </location>
</feature>
<name>A0A9Q0J3Y9_9ROSI</name>
<organism evidence="2 3">
    <name type="scientific">Turnera subulata</name>
    <dbReference type="NCBI Taxonomy" id="218843"/>
    <lineage>
        <taxon>Eukaryota</taxon>
        <taxon>Viridiplantae</taxon>
        <taxon>Streptophyta</taxon>
        <taxon>Embryophyta</taxon>
        <taxon>Tracheophyta</taxon>
        <taxon>Spermatophyta</taxon>
        <taxon>Magnoliopsida</taxon>
        <taxon>eudicotyledons</taxon>
        <taxon>Gunneridae</taxon>
        <taxon>Pentapetalae</taxon>
        <taxon>rosids</taxon>
        <taxon>fabids</taxon>
        <taxon>Malpighiales</taxon>
        <taxon>Passifloraceae</taxon>
        <taxon>Turnera</taxon>
    </lineage>
</organism>
<dbReference type="PANTHER" id="PTHR33647:SF10">
    <property type="entry name" value="DUF4228 DOMAIN-CONTAINING PROTEIN"/>
    <property type="match status" value="1"/>
</dbReference>
<dbReference type="Proteomes" id="UP001141552">
    <property type="component" value="Unassembled WGS sequence"/>
</dbReference>
<keyword evidence="3" id="KW-1185">Reference proteome</keyword>
<comment type="caution">
    <text evidence="2">The sequence shown here is derived from an EMBL/GenBank/DDBJ whole genome shotgun (WGS) entry which is preliminary data.</text>
</comment>
<evidence type="ECO:0000313" key="2">
    <source>
        <dbReference type="EMBL" id="KAJ4828736.1"/>
    </source>
</evidence>
<reference evidence="2" key="2">
    <citation type="journal article" date="2023" name="Plants (Basel)">
        <title>Annotation of the Turnera subulata (Passifloraceae) Draft Genome Reveals the S-Locus Evolved after the Divergence of Turneroideae from Passifloroideae in a Stepwise Manner.</title>
        <authorList>
            <person name="Henning P.M."/>
            <person name="Roalson E.H."/>
            <person name="Mir W."/>
            <person name="McCubbin A.G."/>
            <person name="Shore J.S."/>
        </authorList>
    </citation>
    <scope>NUCLEOTIDE SEQUENCE</scope>
    <source>
        <strain evidence="2">F60SS</strain>
    </source>
</reference>